<dbReference type="EC" id="1.14.13.142" evidence="8"/>
<evidence type="ECO:0000256" key="3">
    <source>
        <dbReference type="ARBA" id="ARBA00022723"/>
    </source>
</evidence>
<dbReference type="CDD" id="cd03469">
    <property type="entry name" value="Rieske_RO_Alpha_N"/>
    <property type="match status" value="1"/>
</dbReference>
<dbReference type="GO" id="GO:0046872">
    <property type="term" value="F:metal ion binding"/>
    <property type="evidence" value="ECO:0007669"/>
    <property type="project" value="UniProtKB-KW"/>
</dbReference>
<keyword evidence="9" id="KW-1185">Reference proteome</keyword>
<dbReference type="PANTHER" id="PTHR21266:SF60">
    <property type="entry name" value="3-KETOSTEROID-9-ALPHA-MONOOXYGENASE, OXYGENASE COMPONENT"/>
    <property type="match status" value="1"/>
</dbReference>
<dbReference type="Pfam" id="PF00355">
    <property type="entry name" value="Rieske"/>
    <property type="match status" value="1"/>
</dbReference>
<comment type="cofactor">
    <cofactor evidence="1">
        <name>Fe cation</name>
        <dbReference type="ChEBI" id="CHEBI:24875"/>
    </cofactor>
</comment>
<gene>
    <name evidence="8" type="primary">kshA_2</name>
    <name evidence="8" type="ORF">BHE75_00939</name>
</gene>
<keyword evidence="4 8" id="KW-0560">Oxidoreductase</keyword>
<keyword evidence="2" id="KW-0001">2Fe-2S</keyword>
<evidence type="ECO:0000256" key="6">
    <source>
        <dbReference type="ARBA" id="ARBA00023014"/>
    </source>
</evidence>
<evidence type="ECO:0000259" key="7">
    <source>
        <dbReference type="PROSITE" id="PS51296"/>
    </source>
</evidence>
<dbReference type="GO" id="GO:0051537">
    <property type="term" value="F:2 iron, 2 sulfur cluster binding"/>
    <property type="evidence" value="ECO:0007669"/>
    <property type="project" value="UniProtKB-KW"/>
</dbReference>
<keyword evidence="6" id="KW-0411">Iron-sulfur</keyword>
<dbReference type="Proteomes" id="UP000179467">
    <property type="component" value="Unassembled WGS sequence"/>
</dbReference>
<dbReference type="InterPro" id="IPR036922">
    <property type="entry name" value="Rieske_2Fe-2S_sf"/>
</dbReference>
<keyword evidence="3" id="KW-0479">Metal-binding</keyword>
<name>A0A1S1H9T8_9SPHN</name>
<dbReference type="Gene3D" id="2.102.10.10">
    <property type="entry name" value="Rieske [2Fe-2S] iron-sulphur domain"/>
    <property type="match status" value="1"/>
</dbReference>
<sequence length="325" mass="36914">MNAISPIPMRYRTHDTIYPRGWYCIAESEDVAADKMLPVSWLGQQLIIYRTKDGAAQAADAYCPHLGAHLASHDGKLCDGRITCPFHKWEFDSATGKVEHIPYTDVPVPASVRLTLHPTRETDGMVLIWHDPAGGKPSFEPFDSSGLRGDDKWVRYAVKSWETRCPFRDMLENIFDTAHITQLHNAAALPDITNYEPRDYGLRLQYVTDPDAGEETPISSFEMNLSALSLLTQIYHGVHFTALFVISFTPIDEERMVETARLYLKDNGNAEAMEQIGKAFVERFVFEVEQDLKVLDYKKHLTQPRLCAGDGPIMKFRSYAAQYYD</sequence>
<accession>A0A1S1H9T8</accession>
<dbReference type="GO" id="GO:0004497">
    <property type="term" value="F:monooxygenase activity"/>
    <property type="evidence" value="ECO:0007669"/>
    <property type="project" value="UniProtKB-KW"/>
</dbReference>
<evidence type="ECO:0000256" key="1">
    <source>
        <dbReference type="ARBA" id="ARBA00001962"/>
    </source>
</evidence>
<evidence type="ECO:0000256" key="2">
    <source>
        <dbReference type="ARBA" id="ARBA00022714"/>
    </source>
</evidence>
<evidence type="ECO:0000313" key="8">
    <source>
        <dbReference type="EMBL" id="OHT18959.1"/>
    </source>
</evidence>
<dbReference type="Gene3D" id="3.90.380.10">
    <property type="entry name" value="Naphthalene 1,2-dioxygenase Alpha Subunit, Chain A, domain 1"/>
    <property type="match status" value="1"/>
</dbReference>
<evidence type="ECO:0000256" key="5">
    <source>
        <dbReference type="ARBA" id="ARBA00023004"/>
    </source>
</evidence>
<dbReference type="AlphaFoldDB" id="A0A1S1H9T8"/>
<evidence type="ECO:0000313" key="9">
    <source>
        <dbReference type="Proteomes" id="UP000179467"/>
    </source>
</evidence>
<dbReference type="InterPro" id="IPR045605">
    <property type="entry name" value="KshA-like_C"/>
</dbReference>
<reference evidence="8 9" key="1">
    <citation type="submission" date="2016-09" db="EMBL/GenBank/DDBJ databases">
        <title>Metabolic pathway, cell adaptation mechanisms and a novel monoxygenase revealed through proteogenomic-transcription analysis of a Sphingomonas haloaromaticamans strain degrading the fungicide ortho-phenylphenol.</title>
        <authorList>
            <person name="Perruchon C."/>
            <person name="Papadopoulou E.S."/>
            <person name="Rousidou C."/>
            <person name="Vasileiadis S."/>
            <person name="Tanou G."/>
            <person name="Amoutzias G."/>
            <person name="Molassiotis A."/>
            <person name="Karpouzas D.G."/>
        </authorList>
    </citation>
    <scope>NUCLEOTIDE SEQUENCE [LARGE SCALE GENOMIC DNA]</scope>
    <source>
        <strain evidence="8 9">P3</strain>
    </source>
</reference>
<dbReference type="PROSITE" id="PS51296">
    <property type="entry name" value="RIESKE"/>
    <property type="match status" value="1"/>
</dbReference>
<dbReference type="GO" id="GO:0008203">
    <property type="term" value="P:cholesterol metabolic process"/>
    <property type="evidence" value="ECO:0007669"/>
    <property type="project" value="InterPro"/>
</dbReference>
<evidence type="ECO:0000256" key="4">
    <source>
        <dbReference type="ARBA" id="ARBA00023002"/>
    </source>
</evidence>
<dbReference type="EMBL" id="MIPT01000001">
    <property type="protein sequence ID" value="OHT18959.1"/>
    <property type="molecule type" value="Genomic_DNA"/>
</dbReference>
<dbReference type="PANTHER" id="PTHR21266">
    <property type="entry name" value="IRON-SULFUR DOMAIN CONTAINING PROTEIN"/>
    <property type="match status" value="1"/>
</dbReference>
<dbReference type="RefSeq" id="WP_015459507.1">
    <property type="nucleotide sequence ID" value="NZ_MIPT01000001.1"/>
</dbReference>
<organism evidence="8 9">
    <name type="scientific">Edaphosphingomonas haloaromaticamans</name>
    <dbReference type="NCBI Taxonomy" id="653954"/>
    <lineage>
        <taxon>Bacteria</taxon>
        <taxon>Pseudomonadati</taxon>
        <taxon>Pseudomonadota</taxon>
        <taxon>Alphaproteobacteria</taxon>
        <taxon>Sphingomonadales</taxon>
        <taxon>Rhizorhabdaceae</taxon>
        <taxon>Edaphosphingomonas</taxon>
    </lineage>
</organism>
<protein>
    <submittedName>
        <fullName evidence="8">3-ketosteroid-9-alpha-monooxygenase oxygenase subunit</fullName>
        <ecNumber evidence="8">1.14.13.142</ecNumber>
    </submittedName>
</protein>
<keyword evidence="5" id="KW-0408">Iron</keyword>
<dbReference type="InterPro" id="IPR017941">
    <property type="entry name" value="Rieske_2Fe-2S"/>
</dbReference>
<dbReference type="SUPFAM" id="SSF50022">
    <property type="entry name" value="ISP domain"/>
    <property type="match status" value="1"/>
</dbReference>
<keyword evidence="8" id="KW-0503">Monooxygenase</keyword>
<feature type="domain" description="Rieske" evidence="7">
    <location>
        <begin position="22"/>
        <end position="128"/>
    </location>
</feature>
<dbReference type="SUPFAM" id="SSF55961">
    <property type="entry name" value="Bet v1-like"/>
    <property type="match status" value="1"/>
</dbReference>
<dbReference type="GO" id="GO:0005737">
    <property type="term" value="C:cytoplasm"/>
    <property type="evidence" value="ECO:0007669"/>
    <property type="project" value="TreeGrafter"/>
</dbReference>
<dbReference type="InterPro" id="IPR050584">
    <property type="entry name" value="Cholesterol_7-desaturase"/>
</dbReference>
<dbReference type="OrthoDB" id="9800776at2"/>
<proteinExistence type="predicted"/>
<dbReference type="Pfam" id="PF19298">
    <property type="entry name" value="KshA_C"/>
    <property type="match status" value="1"/>
</dbReference>
<comment type="caution">
    <text evidence="8">The sequence shown here is derived from an EMBL/GenBank/DDBJ whole genome shotgun (WGS) entry which is preliminary data.</text>
</comment>